<comment type="caution">
    <text evidence="4">The sequence shown here is derived from an EMBL/GenBank/DDBJ whole genome shotgun (WGS) entry which is preliminary data.</text>
</comment>
<accession>A0A833T9W4</accession>
<sequence>SRVGGRENFFHCKKCGSCYPVGIRDNHSCVENSMKNFCPVCYEYLFDSIKATKILKCGHTMHMDCFDDMKKQNMYRCPICSKTMGDISVFWKLLDEEIEATAMPEEYRYEVSILCNDCNNTGKACFHILGHKCHHCNSYNTRRLSAPDN</sequence>
<dbReference type="Gramene" id="Jr11_13990_p1">
    <property type="protein sequence ID" value="cds.Jr11_13990_p1"/>
    <property type="gene ID" value="Jr11_13990"/>
</dbReference>
<dbReference type="Pfam" id="PF13639">
    <property type="entry name" value="zf-RING_2"/>
    <property type="match status" value="1"/>
</dbReference>
<dbReference type="Gene3D" id="2.20.28.10">
    <property type="match status" value="1"/>
</dbReference>
<evidence type="ECO:0000259" key="2">
    <source>
        <dbReference type="PROSITE" id="PS50089"/>
    </source>
</evidence>
<dbReference type="PANTHER" id="PTHR21319">
    <property type="entry name" value="RING FINGER AND CHY ZINC FINGER DOMAIN-CONTAINING PROTEIN 1"/>
    <property type="match status" value="1"/>
</dbReference>
<dbReference type="InterPro" id="IPR001841">
    <property type="entry name" value="Znf_RING"/>
</dbReference>
<dbReference type="Proteomes" id="UP000619265">
    <property type="component" value="Unassembled WGS sequence"/>
</dbReference>
<dbReference type="InterPro" id="IPR037275">
    <property type="entry name" value="Znf_CTCHY_sf"/>
</dbReference>
<evidence type="ECO:0008006" key="6">
    <source>
        <dbReference type="Google" id="ProtNLM"/>
    </source>
</evidence>
<dbReference type="AlphaFoldDB" id="A0A833T9W4"/>
<proteinExistence type="predicted"/>
<dbReference type="Gene3D" id="3.30.40.10">
    <property type="entry name" value="Zinc/RING finger domain, C3HC4 (zinc finger)"/>
    <property type="match status" value="1"/>
</dbReference>
<gene>
    <name evidence="4" type="ORF">F2P56_024779</name>
</gene>
<evidence type="ECO:0000313" key="4">
    <source>
        <dbReference type="EMBL" id="KAF5455176.1"/>
    </source>
</evidence>
<keyword evidence="1" id="KW-0862">Zinc</keyword>
<dbReference type="InterPro" id="IPR017921">
    <property type="entry name" value="Znf_CTCHY"/>
</dbReference>
<dbReference type="PANTHER" id="PTHR21319:SF12">
    <property type="entry name" value="ZINC FINGER (C3HC4-TYPE RING FINGER) FAMILY PROTEIN"/>
    <property type="match status" value="1"/>
</dbReference>
<feature type="domain" description="RING-type" evidence="2">
    <location>
        <begin position="38"/>
        <end position="81"/>
    </location>
</feature>
<dbReference type="SUPFAM" id="SSF57850">
    <property type="entry name" value="RING/U-box"/>
    <property type="match status" value="1"/>
</dbReference>
<dbReference type="InterPro" id="IPR013083">
    <property type="entry name" value="Znf_RING/FYVE/PHD"/>
</dbReference>
<name>A0A833T9W4_JUGRE</name>
<evidence type="ECO:0000256" key="1">
    <source>
        <dbReference type="PROSITE-ProRule" id="PRU00175"/>
    </source>
</evidence>
<dbReference type="EMBL" id="LIHL02000011">
    <property type="protein sequence ID" value="KAF5455176.1"/>
    <property type="molecule type" value="Genomic_DNA"/>
</dbReference>
<dbReference type="SMART" id="SM00184">
    <property type="entry name" value="RING"/>
    <property type="match status" value="1"/>
</dbReference>
<dbReference type="CDD" id="cd16464">
    <property type="entry name" value="RING-H2_Pirh2-like"/>
    <property type="match status" value="1"/>
</dbReference>
<dbReference type="SUPFAM" id="SSF161245">
    <property type="entry name" value="Zinc hairpin stack"/>
    <property type="match status" value="1"/>
</dbReference>
<dbReference type="Pfam" id="PF14599">
    <property type="entry name" value="zinc_ribbon_6"/>
    <property type="match status" value="1"/>
</dbReference>
<dbReference type="InterPro" id="IPR039512">
    <property type="entry name" value="RCHY1_zinc-ribbon"/>
</dbReference>
<dbReference type="PROSITE" id="PS50089">
    <property type="entry name" value="ZF_RING_2"/>
    <property type="match status" value="1"/>
</dbReference>
<reference evidence="4" key="1">
    <citation type="submission" date="2015-10" db="EMBL/GenBank/DDBJ databases">
        <authorList>
            <person name="Martinez-Garcia P.J."/>
            <person name="Crepeau M.W."/>
            <person name="Puiu D."/>
            <person name="Gonzalez-Ibeas D."/>
            <person name="Whalen J."/>
            <person name="Stevens K."/>
            <person name="Paul R."/>
            <person name="Butterfield T."/>
            <person name="Britton M."/>
            <person name="Reagan R."/>
            <person name="Chakraborty S."/>
            <person name="Walawage S.L."/>
            <person name="Vasquez-Gross H.A."/>
            <person name="Cardeno C."/>
            <person name="Famula R."/>
            <person name="Pratt K."/>
            <person name="Kuruganti S."/>
            <person name="Aradhya M.K."/>
            <person name="Leslie C.A."/>
            <person name="Dandekar A.M."/>
            <person name="Salzberg S.L."/>
            <person name="Wegrzyn J.L."/>
            <person name="Langley C.H."/>
            <person name="Neale D.B."/>
        </authorList>
    </citation>
    <scope>NUCLEOTIDE SEQUENCE</scope>
    <source>
        <tissue evidence="4">Leaves</tissue>
    </source>
</reference>
<evidence type="ECO:0000259" key="3">
    <source>
        <dbReference type="PROSITE" id="PS51270"/>
    </source>
</evidence>
<dbReference type="GO" id="GO:0008270">
    <property type="term" value="F:zinc ion binding"/>
    <property type="evidence" value="ECO:0007669"/>
    <property type="project" value="UniProtKB-KW"/>
</dbReference>
<feature type="non-terminal residue" evidence="4">
    <location>
        <position position="149"/>
    </location>
</feature>
<keyword evidence="1" id="KW-0863">Zinc-finger</keyword>
<keyword evidence="1" id="KW-0479">Metal-binding</keyword>
<evidence type="ECO:0000313" key="5">
    <source>
        <dbReference type="Proteomes" id="UP000619265"/>
    </source>
</evidence>
<protein>
    <recommendedName>
        <fullName evidence="6">E3 ubiquitin-protein ligase MIEL1-like</fullName>
    </recommendedName>
</protein>
<organism evidence="4 5">
    <name type="scientific">Juglans regia</name>
    <name type="common">English walnut</name>
    <dbReference type="NCBI Taxonomy" id="51240"/>
    <lineage>
        <taxon>Eukaryota</taxon>
        <taxon>Viridiplantae</taxon>
        <taxon>Streptophyta</taxon>
        <taxon>Embryophyta</taxon>
        <taxon>Tracheophyta</taxon>
        <taxon>Spermatophyta</taxon>
        <taxon>Magnoliopsida</taxon>
        <taxon>eudicotyledons</taxon>
        <taxon>Gunneridae</taxon>
        <taxon>Pentapetalae</taxon>
        <taxon>rosids</taxon>
        <taxon>fabids</taxon>
        <taxon>Fagales</taxon>
        <taxon>Juglandaceae</taxon>
        <taxon>Juglans</taxon>
    </lineage>
</organism>
<feature type="domain" description="CTCHY-type" evidence="3">
    <location>
        <begin position="1"/>
        <end position="37"/>
    </location>
</feature>
<reference evidence="4" key="2">
    <citation type="submission" date="2020-03" db="EMBL/GenBank/DDBJ databases">
        <title>Walnut 2.0.</title>
        <authorList>
            <person name="Marrano A."/>
            <person name="Britton M."/>
            <person name="Zimin A.V."/>
            <person name="Zaini P.A."/>
            <person name="Workman R."/>
            <person name="Puiu D."/>
            <person name="Bianco L."/>
            <person name="Allen B.J."/>
            <person name="Troggio M."/>
            <person name="Leslie C.A."/>
            <person name="Timp W."/>
            <person name="Dendekar A."/>
            <person name="Salzberg S.L."/>
            <person name="Neale D.B."/>
        </authorList>
    </citation>
    <scope>NUCLEOTIDE SEQUENCE</scope>
    <source>
        <tissue evidence="4">Leaves</tissue>
    </source>
</reference>
<dbReference type="PROSITE" id="PS51270">
    <property type="entry name" value="ZF_CTCHY"/>
    <property type="match status" value="1"/>
</dbReference>